<evidence type="ECO:0000313" key="1">
    <source>
        <dbReference type="EMBL" id="SOC58131.1"/>
    </source>
</evidence>
<protein>
    <submittedName>
        <fullName evidence="1">Uncharacterized protein</fullName>
    </submittedName>
</protein>
<name>A0A285VZM2_9MICO</name>
<keyword evidence="2" id="KW-1185">Reference proteome</keyword>
<gene>
    <name evidence="1" type="ORF">SAMN05421879_1231</name>
</gene>
<organism evidence="1 2">
    <name type="scientific">Ornithinimicrobium cerasi</name>
    <dbReference type="NCBI Taxonomy" id="2248773"/>
    <lineage>
        <taxon>Bacteria</taxon>
        <taxon>Bacillati</taxon>
        <taxon>Actinomycetota</taxon>
        <taxon>Actinomycetes</taxon>
        <taxon>Micrococcales</taxon>
        <taxon>Ornithinimicrobiaceae</taxon>
        <taxon>Ornithinimicrobium</taxon>
    </lineage>
</organism>
<evidence type="ECO:0000313" key="2">
    <source>
        <dbReference type="Proteomes" id="UP000219688"/>
    </source>
</evidence>
<accession>A0A285VZM2</accession>
<feature type="non-terminal residue" evidence="1">
    <location>
        <position position="1"/>
    </location>
</feature>
<proteinExistence type="predicted"/>
<sequence length="51" mass="5660">DDDDAFVAALHHAMGDIAENERRGALARASLEQKHGRGAVYREWVAVTQVR</sequence>
<dbReference type="EMBL" id="OBQK01000023">
    <property type="protein sequence ID" value="SOC58131.1"/>
    <property type="molecule type" value="Genomic_DNA"/>
</dbReference>
<reference evidence="2" key="1">
    <citation type="submission" date="2017-08" db="EMBL/GenBank/DDBJ databases">
        <authorList>
            <person name="Varghese N."/>
            <person name="Submissions S."/>
        </authorList>
    </citation>
    <scope>NUCLEOTIDE SEQUENCE [LARGE SCALE GENOMIC DNA]</scope>
    <source>
        <strain evidence="2">USBA17B2</strain>
    </source>
</reference>
<dbReference type="Proteomes" id="UP000219688">
    <property type="component" value="Unassembled WGS sequence"/>
</dbReference>
<dbReference type="AlphaFoldDB" id="A0A285VZM2"/>